<dbReference type="PANTHER" id="PTHR19354">
    <property type="entry name" value="ZIPPER PUTATIVE TUMOR SUPPRESSOR 2 HOMOLOG-LIKE PROTEIN-RELATED"/>
    <property type="match status" value="1"/>
</dbReference>
<evidence type="ECO:0000256" key="3">
    <source>
        <dbReference type="ARBA" id="ARBA00023054"/>
    </source>
</evidence>
<comment type="subcellular location">
    <subcellularLocation>
        <location evidence="1">Cytoplasm</location>
    </subcellularLocation>
</comment>
<feature type="region of interest" description="Disordered" evidence="5">
    <location>
        <begin position="556"/>
        <end position="576"/>
    </location>
</feature>
<accession>A0AAD5AYZ7</accession>
<dbReference type="Pfam" id="PF06818">
    <property type="entry name" value="Fez1"/>
    <property type="match status" value="1"/>
</dbReference>
<feature type="compositionally biased region" description="Basic and acidic residues" evidence="5">
    <location>
        <begin position="133"/>
        <end position="149"/>
    </location>
</feature>
<organism evidence="6 7">
    <name type="scientific">Silurus asotus</name>
    <name type="common">Amur catfish</name>
    <name type="synonym">Parasilurus asotus</name>
    <dbReference type="NCBI Taxonomy" id="30991"/>
    <lineage>
        <taxon>Eukaryota</taxon>
        <taxon>Metazoa</taxon>
        <taxon>Chordata</taxon>
        <taxon>Craniata</taxon>
        <taxon>Vertebrata</taxon>
        <taxon>Euteleostomi</taxon>
        <taxon>Actinopterygii</taxon>
        <taxon>Neopterygii</taxon>
        <taxon>Teleostei</taxon>
        <taxon>Ostariophysi</taxon>
        <taxon>Siluriformes</taxon>
        <taxon>Siluridae</taxon>
        <taxon>Silurus</taxon>
    </lineage>
</organism>
<feature type="compositionally biased region" description="Low complexity" evidence="5">
    <location>
        <begin position="184"/>
        <end position="201"/>
    </location>
</feature>
<keyword evidence="3 4" id="KW-0175">Coiled coil</keyword>
<dbReference type="GO" id="GO:0043197">
    <property type="term" value="C:dendritic spine"/>
    <property type="evidence" value="ECO:0007669"/>
    <property type="project" value="TreeGrafter"/>
</dbReference>
<evidence type="ECO:0000256" key="4">
    <source>
        <dbReference type="SAM" id="Coils"/>
    </source>
</evidence>
<dbReference type="GO" id="GO:0048167">
    <property type="term" value="P:regulation of synaptic plasticity"/>
    <property type="evidence" value="ECO:0007669"/>
    <property type="project" value="TreeGrafter"/>
</dbReference>
<dbReference type="Proteomes" id="UP001205998">
    <property type="component" value="Unassembled WGS sequence"/>
</dbReference>
<feature type="compositionally biased region" description="Polar residues" evidence="5">
    <location>
        <begin position="150"/>
        <end position="168"/>
    </location>
</feature>
<keyword evidence="2" id="KW-0963">Cytoplasm</keyword>
<dbReference type="EMBL" id="MU551593">
    <property type="protein sequence ID" value="KAI5624069.1"/>
    <property type="molecule type" value="Genomic_DNA"/>
</dbReference>
<feature type="non-terminal residue" evidence="6">
    <location>
        <position position="1"/>
    </location>
</feature>
<reference evidence="6" key="1">
    <citation type="submission" date="2018-07" db="EMBL/GenBank/DDBJ databases">
        <title>Comparative genomics of catfishes provides insights into carnivory and benthic adaptation.</title>
        <authorList>
            <person name="Zhang Y."/>
            <person name="Wang D."/>
            <person name="Peng Z."/>
            <person name="Zheng S."/>
            <person name="Shao F."/>
            <person name="Tao W."/>
        </authorList>
    </citation>
    <scope>NUCLEOTIDE SEQUENCE</scope>
    <source>
        <strain evidence="6">Chongqing</strain>
    </source>
</reference>
<feature type="coiled-coil region" evidence="4">
    <location>
        <begin position="358"/>
        <end position="448"/>
    </location>
</feature>
<evidence type="ECO:0000313" key="7">
    <source>
        <dbReference type="Proteomes" id="UP001205998"/>
    </source>
</evidence>
<proteinExistence type="predicted"/>
<feature type="region of interest" description="Disordered" evidence="5">
    <location>
        <begin position="128"/>
        <end position="201"/>
    </location>
</feature>
<evidence type="ECO:0000256" key="2">
    <source>
        <dbReference type="ARBA" id="ARBA00022490"/>
    </source>
</evidence>
<sequence>GIMGSVSSLIPGTKTCTGSDHKLKKGFHCKRGGVLKLCHEHNAKNNNNSKLGHGTTGTGNSDDFFYIKVSHRASGDETPDDMGARKTPTELNVSARLEQTAEHSILLQFPRSSSSSVETHNSLSTILGTNLGHIDRPKNQTVEPTHDMSSRSPCDSGISGSTWTNDGANSRIKWTGGVHGDGGTSNSSTRSTSVLSDSLSGPASLNTDAVAKNMETNRTSSFTDQNFPSSAESEVSEERRLYSSEVKFAHCCHISIPFCYYFLKFKFFTVHLVFGVFHALSLYVLLQVSQHALRAQQLLQLQVLQLQQDKDHLQEEVDQLIRDRDAAESQLIYKHQHTPLTPTLEETQWQVCQKVGEISLLKQQLKDSQADVNSKLNEIVFLRASLRESRSKVEELETKQQEWEETLHLRSTEMEVCENELQRKKNEAELLREKTGKLEMEVQTLKQDLLVAKEEHFELLSLKVQLQEQHHLLQVCQSKMADQETSGEVVILQQEVERLREQLEEEKQKKEKILSSFHHEKETWNKEKDKVIRYQKQLQLNYMQMHRKNQELEKKLKEQNRKADNRTEKEKDRTHEGVDVLKTDVHYSEMVATKI</sequence>
<dbReference type="AlphaFoldDB" id="A0AAD5AYZ7"/>
<comment type="caution">
    <text evidence="6">The sequence shown here is derived from an EMBL/GenBank/DDBJ whole genome shotgun (WGS) entry which is preliminary data.</text>
</comment>
<evidence type="ECO:0000256" key="5">
    <source>
        <dbReference type="SAM" id="MobiDB-lite"/>
    </source>
</evidence>
<dbReference type="InterPro" id="IPR045329">
    <property type="entry name" value="LZTS"/>
</dbReference>
<evidence type="ECO:0000256" key="1">
    <source>
        <dbReference type="ARBA" id="ARBA00004496"/>
    </source>
</evidence>
<dbReference type="GO" id="GO:0048814">
    <property type="term" value="P:regulation of dendrite morphogenesis"/>
    <property type="evidence" value="ECO:0007669"/>
    <property type="project" value="TreeGrafter"/>
</dbReference>
<feature type="coiled-coil region" evidence="4">
    <location>
        <begin position="296"/>
        <end position="330"/>
    </location>
</feature>
<dbReference type="GO" id="GO:0005737">
    <property type="term" value="C:cytoplasm"/>
    <property type="evidence" value="ECO:0007669"/>
    <property type="project" value="UniProtKB-SubCell"/>
</dbReference>
<keyword evidence="7" id="KW-1185">Reference proteome</keyword>
<gene>
    <name evidence="6" type="ORF">C0J50_16363</name>
</gene>
<feature type="non-terminal residue" evidence="6">
    <location>
        <position position="595"/>
    </location>
</feature>
<protein>
    <submittedName>
        <fullName evidence="6">Leucine zipper putative tumor suppressor 2-like isoform X1</fullName>
    </submittedName>
</protein>
<evidence type="ECO:0000313" key="6">
    <source>
        <dbReference type="EMBL" id="KAI5624069.1"/>
    </source>
</evidence>
<dbReference type="PANTHER" id="PTHR19354:SF5">
    <property type="entry name" value="ZIPPER PUTATIVE TUMOR SUPPRESSOR 1-RELATED"/>
    <property type="match status" value="1"/>
</dbReference>
<name>A0AAD5AYZ7_SILAS</name>